<evidence type="ECO:0008006" key="4">
    <source>
        <dbReference type="Google" id="ProtNLM"/>
    </source>
</evidence>
<dbReference type="Proteomes" id="UP000241462">
    <property type="component" value="Unassembled WGS sequence"/>
</dbReference>
<protein>
    <recommendedName>
        <fullName evidence="4">Alpha/Beta hydrolase protein</fullName>
    </recommendedName>
</protein>
<dbReference type="CDD" id="cd12809">
    <property type="entry name" value="Esterase_713_like-2"/>
    <property type="match status" value="1"/>
</dbReference>
<evidence type="ECO:0000313" key="3">
    <source>
        <dbReference type="Proteomes" id="UP000241462"/>
    </source>
</evidence>
<feature type="signal peptide" evidence="1">
    <location>
        <begin position="1"/>
        <end position="23"/>
    </location>
</feature>
<dbReference type="InParanoid" id="A0A2T2ZYI6"/>
<dbReference type="SUPFAM" id="SSF53474">
    <property type="entry name" value="alpha/beta-Hydrolases"/>
    <property type="match status" value="1"/>
</dbReference>
<dbReference type="PANTHER" id="PTHR43194">
    <property type="entry name" value="HYDROLASE ALPHA/BETA FOLD FAMILY"/>
    <property type="match status" value="1"/>
</dbReference>
<dbReference type="AlphaFoldDB" id="A0A2T2ZYI6"/>
<dbReference type="InterPro" id="IPR029058">
    <property type="entry name" value="AB_hydrolase_fold"/>
</dbReference>
<evidence type="ECO:0000256" key="1">
    <source>
        <dbReference type="SAM" id="SignalP"/>
    </source>
</evidence>
<keyword evidence="1" id="KW-0732">Signal</keyword>
<dbReference type="Gene3D" id="3.40.50.1820">
    <property type="entry name" value="alpha/beta hydrolase"/>
    <property type="match status" value="1"/>
</dbReference>
<name>A0A2T2ZYI6_9PEZI</name>
<dbReference type="OrthoDB" id="9978720at2759"/>
<dbReference type="EMBL" id="KZ678561">
    <property type="protein sequence ID" value="PSR79605.1"/>
    <property type="molecule type" value="Genomic_DNA"/>
</dbReference>
<gene>
    <name evidence="2" type="ORF">BD289DRAFT_442222</name>
</gene>
<proteinExistence type="predicted"/>
<reference evidence="2 3" key="1">
    <citation type="journal article" date="2018" name="Mycol. Prog.">
        <title>Coniella lustricola, a new species from submerged detritus.</title>
        <authorList>
            <person name="Raudabaugh D.B."/>
            <person name="Iturriaga T."/>
            <person name="Carver A."/>
            <person name="Mondo S."/>
            <person name="Pangilinan J."/>
            <person name="Lipzen A."/>
            <person name="He G."/>
            <person name="Amirebrahimi M."/>
            <person name="Grigoriev I.V."/>
            <person name="Miller A.N."/>
        </authorList>
    </citation>
    <scope>NUCLEOTIDE SEQUENCE [LARGE SCALE GENOMIC DNA]</scope>
    <source>
        <strain evidence="2 3">B22-T-1</strain>
    </source>
</reference>
<dbReference type="PANTHER" id="PTHR43194:SF4">
    <property type="entry name" value="AB HYDROLASE-1 DOMAIN-CONTAINING PROTEIN"/>
    <property type="match status" value="1"/>
</dbReference>
<dbReference type="InterPro" id="IPR050228">
    <property type="entry name" value="Carboxylesterase_BioH"/>
</dbReference>
<feature type="chain" id="PRO_5015393844" description="Alpha/Beta hydrolase protein" evidence="1">
    <location>
        <begin position="24"/>
        <end position="407"/>
    </location>
</feature>
<sequence>MHATTSLPILWWLALGFLGESHGVATSLGNNVTLRDNTTEANCIGVKAISPDCNSHETPYHRDFFYVGGHYEDSDLGNLTYDQIYVEKLTPVGGVKQSKPVIFFHGGGTSGVTWLNTPDNRKGFASFFIEHGYLVYILDQTSVGRGSEENLDDFTLRIGSTAEISEAGFTVPELSDEYPQSQNHTQWPGSGQKGDPIFDAFENAFIPLTSNKTAQQLSMRKSGCEMLRLIGSSFLVSHSIGSVNPILLSNDCPDYVAGSINLDPDIVPFEDFTGTGMTMSSERPWGFADVSLSYDPPISNYTELNLTKIGTDTAGNRSCILQSGSTIRTLPNIASVPFVALTGEASPHITYDHCVIAYLQQVGGSPDWIKLGDLGITGNGHFAHLELNNLEIAAVVHDWIQERLKLE</sequence>
<accession>A0A2T2ZYI6</accession>
<keyword evidence="3" id="KW-1185">Reference proteome</keyword>
<evidence type="ECO:0000313" key="2">
    <source>
        <dbReference type="EMBL" id="PSR79605.1"/>
    </source>
</evidence>
<organism evidence="2 3">
    <name type="scientific">Coniella lustricola</name>
    <dbReference type="NCBI Taxonomy" id="2025994"/>
    <lineage>
        <taxon>Eukaryota</taxon>
        <taxon>Fungi</taxon>
        <taxon>Dikarya</taxon>
        <taxon>Ascomycota</taxon>
        <taxon>Pezizomycotina</taxon>
        <taxon>Sordariomycetes</taxon>
        <taxon>Sordariomycetidae</taxon>
        <taxon>Diaporthales</taxon>
        <taxon>Schizoparmaceae</taxon>
        <taxon>Coniella</taxon>
    </lineage>
</organism>